<evidence type="ECO:0000256" key="3">
    <source>
        <dbReference type="ARBA" id="ARBA00022737"/>
    </source>
</evidence>
<keyword evidence="3" id="KW-0677">Repeat</keyword>
<dbReference type="GO" id="GO:0005930">
    <property type="term" value="C:axoneme"/>
    <property type="evidence" value="ECO:0007669"/>
    <property type="project" value="TreeGrafter"/>
</dbReference>
<dbReference type="Proteomes" id="UP000593571">
    <property type="component" value="Unassembled WGS sequence"/>
</dbReference>
<comment type="caution">
    <text evidence="7">The sequence shown here is derived from an EMBL/GenBank/DDBJ whole genome shotgun (WGS) entry which is preliminary data.</text>
</comment>
<sequence>MAASTDSSIQMLFYIEKREALVVVTENLLLSLYLVTPEGEVEEMMKVKLSGKTGHHADIALIEGSLLVTATGESALRFWDLDRGENYVLSPEEKFGFEKGENINCVSYCKAKGEISWADIREKENQLQPLLLQLQNDDGGYSKTGNSNINM</sequence>
<dbReference type="GO" id="GO:0036064">
    <property type="term" value="C:ciliary basal body"/>
    <property type="evidence" value="ECO:0007669"/>
    <property type="project" value="TreeGrafter"/>
</dbReference>
<name>A0A7J8EZ99_ROUAE</name>
<evidence type="ECO:0000256" key="4">
    <source>
        <dbReference type="ARBA" id="ARBA00023069"/>
    </source>
</evidence>
<comment type="subcellular location">
    <subcellularLocation>
        <location evidence="1">Cell projection</location>
        <location evidence="1">Cilium</location>
    </subcellularLocation>
</comment>
<reference evidence="7 8" key="1">
    <citation type="journal article" date="2020" name="Nature">
        <title>Six reference-quality genomes reveal evolution of bat adaptations.</title>
        <authorList>
            <person name="Jebb D."/>
            <person name="Huang Z."/>
            <person name="Pippel M."/>
            <person name="Hughes G.M."/>
            <person name="Lavrichenko K."/>
            <person name="Devanna P."/>
            <person name="Winkler S."/>
            <person name="Jermiin L.S."/>
            <person name="Skirmuntt E.C."/>
            <person name="Katzourakis A."/>
            <person name="Burkitt-Gray L."/>
            <person name="Ray D.A."/>
            <person name="Sullivan K.A.M."/>
            <person name="Roscito J.G."/>
            <person name="Kirilenko B.M."/>
            <person name="Davalos L.M."/>
            <person name="Corthals A.P."/>
            <person name="Power M.L."/>
            <person name="Jones G."/>
            <person name="Ransome R.D."/>
            <person name="Dechmann D.K.N."/>
            <person name="Locatelli A.G."/>
            <person name="Puechmaille S.J."/>
            <person name="Fedrigo O."/>
            <person name="Jarvis E.D."/>
            <person name="Hiller M."/>
            <person name="Vernes S.C."/>
            <person name="Myers E.W."/>
            <person name="Teeling E.C."/>
        </authorList>
    </citation>
    <scope>NUCLEOTIDE SEQUENCE [LARGE SCALE GENOMIC DNA]</scope>
    <source>
        <strain evidence="7">MRouAeg1</strain>
        <tissue evidence="7">Muscle</tissue>
    </source>
</reference>
<proteinExistence type="predicted"/>
<dbReference type="PANTHER" id="PTHR15722:SF7">
    <property type="entry name" value="INTRAFLAGELLAR TRANSPORT PROTEIN 140 HOMOLOG"/>
    <property type="match status" value="1"/>
</dbReference>
<dbReference type="GO" id="GO:0035721">
    <property type="term" value="P:intraciliary retrograde transport"/>
    <property type="evidence" value="ECO:0007669"/>
    <property type="project" value="TreeGrafter"/>
</dbReference>
<keyword evidence="5" id="KW-0966">Cell projection</keyword>
<evidence type="ECO:0000259" key="6">
    <source>
        <dbReference type="Pfam" id="PF23383"/>
    </source>
</evidence>
<dbReference type="EMBL" id="JACASE010000008">
    <property type="protein sequence ID" value="KAF6440753.1"/>
    <property type="molecule type" value="Genomic_DNA"/>
</dbReference>
<dbReference type="InterPro" id="IPR056154">
    <property type="entry name" value="Beta-prop_IFT140_1st"/>
</dbReference>
<dbReference type="PANTHER" id="PTHR15722">
    <property type="entry name" value="IFT140/172-RELATED"/>
    <property type="match status" value="1"/>
</dbReference>
<feature type="domain" description="IFT140 first beta-propeller" evidence="6">
    <location>
        <begin position="3"/>
        <end position="113"/>
    </location>
</feature>
<evidence type="ECO:0000256" key="5">
    <source>
        <dbReference type="ARBA" id="ARBA00023273"/>
    </source>
</evidence>
<accession>A0A7J8EZ99</accession>
<keyword evidence="2" id="KW-0853">WD repeat</keyword>
<evidence type="ECO:0000256" key="1">
    <source>
        <dbReference type="ARBA" id="ARBA00004138"/>
    </source>
</evidence>
<keyword evidence="8" id="KW-1185">Reference proteome</keyword>
<dbReference type="Pfam" id="PF23383">
    <property type="entry name" value="Beta-prop_IFT140_1st"/>
    <property type="match status" value="1"/>
</dbReference>
<evidence type="ECO:0000256" key="2">
    <source>
        <dbReference type="ARBA" id="ARBA00022574"/>
    </source>
</evidence>
<keyword evidence="4" id="KW-0969">Cilium</keyword>
<organism evidence="7 8">
    <name type="scientific">Rousettus aegyptiacus</name>
    <name type="common">Egyptian fruit bat</name>
    <name type="synonym">Pteropus aegyptiacus</name>
    <dbReference type="NCBI Taxonomy" id="9407"/>
    <lineage>
        <taxon>Eukaryota</taxon>
        <taxon>Metazoa</taxon>
        <taxon>Chordata</taxon>
        <taxon>Craniata</taxon>
        <taxon>Vertebrata</taxon>
        <taxon>Euteleostomi</taxon>
        <taxon>Mammalia</taxon>
        <taxon>Eutheria</taxon>
        <taxon>Laurasiatheria</taxon>
        <taxon>Chiroptera</taxon>
        <taxon>Yinpterochiroptera</taxon>
        <taxon>Pteropodoidea</taxon>
        <taxon>Pteropodidae</taxon>
        <taxon>Rousettinae</taxon>
        <taxon>Rousettus</taxon>
    </lineage>
</organism>
<keyword evidence="7" id="KW-0282">Flagellum</keyword>
<evidence type="ECO:0000313" key="7">
    <source>
        <dbReference type="EMBL" id="KAF6440753.1"/>
    </source>
</evidence>
<protein>
    <submittedName>
        <fullName evidence="7">Intraflagellar transport 140</fullName>
    </submittedName>
</protein>
<evidence type="ECO:0000313" key="8">
    <source>
        <dbReference type="Proteomes" id="UP000593571"/>
    </source>
</evidence>
<dbReference type="GO" id="GO:0030991">
    <property type="term" value="C:intraciliary transport particle A"/>
    <property type="evidence" value="ECO:0007669"/>
    <property type="project" value="TreeGrafter"/>
</dbReference>
<gene>
    <name evidence="7" type="ORF">HJG63_006603</name>
</gene>
<dbReference type="AlphaFoldDB" id="A0A7J8EZ99"/>